<evidence type="ECO:0000256" key="6">
    <source>
        <dbReference type="ARBA" id="ARBA00023170"/>
    </source>
</evidence>
<keyword evidence="2" id="KW-0812">Transmembrane</keyword>
<dbReference type="AlphaFoldDB" id="A0AAV1QT23"/>
<feature type="non-terminal residue" evidence="9">
    <location>
        <position position="167"/>
    </location>
</feature>
<evidence type="ECO:0000256" key="8">
    <source>
        <dbReference type="SAM" id="SignalP"/>
    </source>
</evidence>
<evidence type="ECO:0008006" key="11">
    <source>
        <dbReference type="Google" id="ProtNLM"/>
    </source>
</evidence>
<evidence type="ECO:0000313" key="10">
    <source>
        <dbReference type="Proteomes" id="UP001314170"/>
    </source>
</evidence>
<evidence type="ECO:0000256" key="5">
    <source>
        <dbReference type="ARBA" id="ARBA00023136"/>
    </source>
</evidence>
<feature type="chain" id="PRO_5043999039" description="Leucine-rich repeat-containing N-terminal plant-type domain-containing protein" evidence="8">
    <location>
        <begin position="22"/>
        <end position="167"/>
    </location>
</feature>
<keyword evidence="4" id="KW-1133">Transmembrane helix</keyword>
<dbReference type="InterPro" id="IPR046956">
    <property type="entry name" value="RLP23-like"/>
</dbReference>
<proteinExistence type="predicted"/>
<dbReference type="Gene3D" id="3.80.10.10">
    <property type="entry name" value="Ribonuclease Inhibitor"/>
    <property type="match status" value="1"/>
</dbReference>
<reference evidence="9 10" key="1">
    <citation type="submission" date="2024-01" db="EMBL/GenBank/DDBJ databases">
        <authorList>
            <person name="Waweru B."/>
        </authorList>
    </citation>
    <scope>NUCLEOTIDE SEQUENCE [LARGE SCALE GENOMIC DNA]</scope>
</reference>
<keyword evidence="3 8" id="KW-0732">Signal</keyword>
<dbReference type="InterPro" id="IPR032675">
    <property type="entry name" value="LRR_dom_sf"/>
</dbReference>
<evidence type="ECO:0000313" key="9">
    <source>
        <dbReference type="EMBL" id="CAK7324631.1"/>
    </source>
</evidence>
<feature type="signal peptide" evidence="8">
    <location>
        <begin position="1"/>
        <end position="21"/>
    </location>
</feature>
<dbReference type="GO" id="GO:0016020">
    <property type="term" value="C:membrane"/>
    <property type="evidence" value="ECO:0007669"/>
    <property type="project" value="UniProtKB-SubCell"/>
</dbReference>
<keyword evidence="10" id="KW-1185">Reference proteome</keyword>
<evidence type="ECO:0000256" key="2">
    <source>
        <dbReference type="ARBA" id="ARBA00022692"/>
    </source>
</evidence>
<evidence type="ECO:0000256" key="4">
    <source>
        <dbReference type="ARBA" id="ARBA00022989"/>
    </source>
</evidence>
<protein>
    <recommendedName>
        <fullName evidence="11">Leucine-rich repeat-containing N-terminal plant-type domain-containing protein</fullName>
    </recommendedName>
</protein>
<evidence type="ECO:0000256" key="1">
    <source>
        <dbReference type="ARBA" id="ARBA00004479"/>
    </source>
</evidence>
<sequence length="167" mass="18535">MRDVNHLLLLLFLLLHPSSLASSLSTNPKATHHQCLYHQKSSLVQLQENLLEYSFTTHSYSKADLWDLTTDCCSWQGLACNGDGLVTQLDLSGFPMLKLENPILELVFQNLSFLVEIILADVDLSAQSSSWCEAISPLLPNLRVLTLYNCALSGPICSSLFILPSLE</sequence>
<keyword evidence="6" id="KW-0675">Receptor</keyword>
<gene>
    <name evidence="9" type="ORF">DCAF_LOCUS2288</name>
</gene>
<dbReference type="PANTHER" id="PTHR48061:SF2">
    <property type="entry name" value="RECEPTOR LIKE PROTEIN 30-LIKE"/>
    <property type="match status" value="1"/>
</dbReference>
<dbReference type="EMBL" id="CAWUPB010000411">
    <property type="protein sequence ID" value="CAK7324631.1"/>
    <property type="molecule type" value="Genomic_DNA"/>
</dbReference>
<dbReference type="PANTHER" id="PTHR48061">
    <property type="entry name" value="LEUCINE-RICH REPEAT RECEPTOR PROTEIN KINASE EMS1-LIKE-RELATED"/>
    <property type="match status" value="1"/>
</dbReference>
<keyword evidence="7" id="KW-0325">Glycoprotein</keyword>
<evidence type="ECO:0000256" key="3">
    <source>
        <dbReference type="ARBA" id="ARBA00022729"/>
    </source>
</evidence>
<accession>A0AAV1QT23</accession>
<comment type="caution">
    <text evidence="9">The sequence shown here is derived from an EMBL/GenBank/DDBJ whole genome shotgun (WGS) entry which is preliminary data.</text>
</comment>
<name>A0AAV1QT23_9ROSI</name>
<keyword evidence="5" id="KW-0472">Membrane</keyword>
<evidence type="ECO:0000256" key="7">
    <source>
        <dbReference type="ARBA" id="ARBA00023180"/>
    </source>
</evidence>
<organism evidence="9 10">
    <name type="scientific">Dovyalis caffra</name>
    <dbReference type="NCBI Taxonomy" id="77055"/>
    <lineage>
        <taxon>Eukaryota</taxon>
        <taxon>Viridiplantae</taxon>
        <taxon>Streptophyta</taxon>
        <taxon>Embryophyta</taxon>
        <taxon>Tracheophyta</taxon>
        <taxon>Spermatophyta</taxon>
        <taxon>Magnoliopsida</taxon>
        <taxon>eudicotyledons</taxon>
        <taxon>Gunneridae</taxon>
        <taxon>Pentapetalae</taxon>
        <taxon>rosids</taxon>
        <taxon>fabids</taxon>
        <taxon>Malpighiales</taxon>
        <taxon>Salicaceae</taxon>
        <taxon>Flacourtieae</taxon>
        <taxon>Dovyalis</taxon>
    </lineage>
</organism>
<comment type="subcellular location">
    <subcellularLocation>
        <location evidence="1">Membrane</location>
        <topology evidence="1">Single-pass type I membrane protein</topology>
    </subcellularLocation>
</comment>
<dbReference type="Proteomes" id="UP001314170">
    <property type="component" value="Unassembled WGS sequence"/>
</dbReference>
<dbReference type="SUPFAM" id="SSF52058">
    <property type="entry name" value="L domain-like"/>
    <property type="match status" value="1"/>
</dbReference>